<dbReference type="GO" id="GO:0016787">
    <property type="term" value="F:hydrolase activity"/>
    <property type="evidence" value="ECO:0007669"/>
    <property type="project" value="UniProtKB-KW"/>
</dbReference>
<evidence type="ECO:0000256" key="4">
    <source>
        <dbReference type="ARBA" id="ARBA00022722"/>
    </source>
</evidence>
<dbReference type="InterPro" id="IPR045249">
    <property type="entry name" value="HARBI1-like"/>
</dbReference>
<name>A0A165LWW0_9APHY</name>
<keyword evidence="6" id="KW-0378">Hydrolase</keyword>
<dbReference type="GO" id="GO:0004518">
    <property type="term" value="F:nuclease activity"/>
    <property type="evidence" value="ECO:0007669"/>
    <property type="project" value="UniProtKB-KW"/>
</dbReference>
<reference evidence="9 10" key="1">
    <citation type="journal article" date="2016" name="Mol. Biol. Evol.">
        <title>Comparative Genomics of Early-Diverging Mushroom-Forming Fungi Provides Insights into the Origins of Lignocellulose Decay Capabilities.</title>
        <authorList>
            <person name="Nagy L.G."/>
            <person name="Riley R."/>
            <person name="Tritt A."/>
            <person name="Adam C."/>
            <person name="Daum C."/>
            <person name="Floudas D."/>
            <person name="Sun H."/>
            <person name="Yadav J.S."/>
            <person name="Pangilinan J."/>
            <person name="Larsson K.H."/>
            <person name="Matsuura K."/>
            <person name="Barry K."/>
            <person name="Labutti K."/>
            <person name="Kuo R."/>
            <person name="Ohm R.A."/>
            <person name="Bhattacharya S.S."/>
            <person name="Shirouzu T."/>
            <person name="Yoshinaga Y."/>
            <person name="Martin F.M."/>
            <person name="Grigoriev I.V."/>
            <person name="Hibbett D.S."/>
        </authorList>
    </citation>
    <scope>NUCLEOTIDE SEQUENCE [LARGE SCALE GENOMIC DNA]</scope>
    <source>
        <strain evidence="9 10">L-15889</strain>
    </source>
</reference>
<evidence type="ECO:0000256" key="2">
    <source>
        <dbReference type="ARBA" id="ARBA00004123"/>
    </source>
</evidence>
<keyword evidence="5" id="KW-0479">Metal-binding</keyword>
<dbReference type="PANTHER" id="PTHR22930">
    <property type="match status" value="1"/>
</dbReference>
<protein>
    <recommendedName>
        <fullName evidence="8">DDE Tnp4 domain-containing protein</fullName>
    </recommendedName>
</protein>
<evidence type="ECO:0000256" key="3">
    <source>
        <dbReference type="ARBA" id="ARBA00006958"/>
    </source>
</evidence>
<accession>A0A165LWW0</accession>
<dbReference type="OrthoDB" id="2659088at2759"/>
<dbReference type="Proteomes" id="UP000076727">
    <property type="component" value="Unassembled WGS sequence"/>
</dbReference>
<dbReference type="STRING" id="1314783.A0A165LWW0"/>
<gene>
    <name evidence="9" type="ORF">DAEQUDRAFT_658196</name>
</gene>
<comment type="similarity">
    <text evidence="3">Belongs to the HARBI1 family.</text>
</comment>
<evidence type="ECO:0000256" key="6">
    <source>
        <dbReference type="ARBA" id="ARBA00022801"/>
    </source>
</evidence>
<feature type="domain" description="DDE Tnp4" evidence="8">
    <location>
        <begin position="4"/>
        <end position="106"/>
    </location>
</feature>
<comment type="subcellular location">
    <subcellularLocation>
        <location evidence="2">Nucleus</location>
    </subcellularLocation>
</comment>
<keyword evidence="10" id="KW-1185">Reference proteome</keyword>
<dbReference type="InterPro" id="IPR027806">
    <property type="entry name" value="HARBI1_dom"/>
</dbReference>
<feature type="non-terminal residue" evidence="9">
    <location>
        <position position="112"/>
    </location>
</feature>
<dbReference type="PANTHER" id="PTHR22930:SF85">
    <property type="entry name" value="GH03217P-RELATED"/>
    <property type="match status" value="1"/>
</dbReference>
<comment type="cofactor">
    <cofactor evidence="1">
        <name>a divalent metal cation</name>
        <dbReference type="ChEBI" id="CHEBI:60240"/>
    </cofactor>
</comment>
<dbReference type="EMBL" id="KV429115">
    <property type="protein sequence ID" value="KZT64952.1"/>
    <property type="molecule type" value="Genomic_DNA"/>
</dbReference>
<proteinExistence type="inferred from homology"/>
<evidence type="ECO:0000259" key="8">
    <source>
        <dbReference type="Pfam" id="PF13359"/>
    </source>
</evidence>
<organism evidence="9 10">
    <name type="scientific">Daedalea quercina L-15889</name>
    <dbReference type="NCBI Taxonomy" id="1314783"/>
    <lineage>
        <taxon>Eukaryota</taxon>
        <taxon>Fungi</taxon>
        <taxon>Dikarya</taxon>
        <taxon>Basidiomycota</taxon>
        <taxon>Agaricomycotina</taxon>
        <taxon>Agaricomycetes</taxon>
        <taxon>Polyporales</taxon>
        <taxon>Fomitopsis</taxon>
    </lineage>
</organism>
<evidence type="ECO:0000256" key="7">
    <source>
        <dbReference type="ARBA" id="ARBA00023242"/>
    </source>
</evidence>
<dbReference type="GO" id="GO:0046872">
    <property type="term" value="F:metal ion binding"/>
    <property type="evidence" value="ECO:0007669"/>
    <property type="project" value="UniProtKB-KW"/>
</dbReference>
<dbReference type="Pfam" id="PF13359">
    <property type="entry name" value="DDE_Tnp_4"/>
    <property type="match status" value="1"/>
</dbReference>
<keyword evidence="4" id="KW-0540">Nuclease</keyword>
<evidence type="ECO:0000256" key="1">
    <source>
        <dbReference type="ARBA" id="ARBA00001968"/>
    </source>
</evidence>
<evidence type="ECO:0000313" key="9">
    <source>
        <dbReference type="EMBL" id="KZT64952.1"/>
    </source>
</evidence>
<evidence type="ECO:0000313" key="10">
    <source>
        <dbReference type="Proteomes" id="UP000076727"/>
    </source>
</evidence>
<feature type="non-terminal residue" evidence="9">
    <location>
        <position position="1"/>
    </location>
</feature>
<dbReference type="GO" id="GO:0005634">
    <property type="term" value="C:nucleus"/>
    <property type="evidence" value="ECO:0007669"/>
    <property type="project" value="UniProtKB-SubCell"/>
</dbReference>
<evidence type="ECO:0000256" key="5">
    <source>
        <dbReference type="ARBA" id="ARBA00022723"/>
    </source>
</evidence>
<keyword evidence="7" id="KW-0539">Nucleus</keyword>
<sequence>TAFQDTYFYKNHASVLHPWEWIWADSAYTLAPWLITPFKAPRGGRLTREQRQFNYYLSKIRVAVEHAFGLLKARWQSLRELRIHITDEVKLAYATMWIRCCLILHNLVIRSE</sequence>
<dbReference type="AlphaFoldDB" id="A0A165LWW0"/>